<proteinExistence type="predicted"/>
<sequence>MPLFWKALALLAAVALVKTFIAKLSKPSLITVLLTLAQARPFRLLLLVATIRAFGAGKKLMKRILHLVLVKLSTTTIIIYNLSKG</sequence>
<organism evidence="1 2">
    <name type="scientific">Dentiscutata erythropus</name>
    <dbReference type="NCBI Taxonomy" id="1348616"/>
    <lineage>
        <taxon>Eukaryota</taxon>
        <taxon>Fungi</taxon>
        <taxon>Fungi incertae sedis</taxon>
        <taxon>Mucoromycota</taxon>
        <taxon>Glomeromycotina</taxon>
        <taxon>Glomeromycetes</taxon>
        <taxon>Diversisporales</taxon>
        <taxon>Gigasporaceae</taxon>
        <taxon>Dentiscutata</taxon>
    </lineage>
</organism>
<keyword evidence="2" id="KW-1185">Reference proteome</keyword>
<reference evidence="1" key="1">
    <citation type="submission" date="2021-06" db="EMBL/GenBank/DDBJ databases">
        <authorList>
            <person name="Kallberg Y."/>
            <person name="Tangrot J."/>
            <person name="Rosling A."/>
        </authorList>
    </citation>
    <scope>NUCLEOTIDE SEQUENCE</scope>
    <source>
        <strain evidence="1">MA453B</strain>
    </source>
</reference>
<gene>
    <name evidence="1" type="ORF">DERYTH_LOCUS17163</name>
</gene>
<dbReference type="AlphaFoldDB" id="A0A9N9NNA8"/>
<comment type="caution">
    <text evidence="1">The sequence shown here is derived from an EMBL/GenBank/DDBJ whole genome shotgun (WGS) entry which is preliminary data.</text>
</comment>
<dbReference type="Proteomes" id="UP000789405">
    <property type="component" value="Unassembled WGS sequence"/>
</dbReference>
<evidence type="ECO:0000313" key="2">
    <source>
        <dbReference type="Proteomes" id="UP000789405"/>
    </source>
</evidence>
<accession>A0A9N9NNA8</accession>
<name>A0A9N9NNA8_9GLOM</name>
<dbReference type="EMBL" id="CAJVPY010015876">
    <property type="protein sequence ID" value="CAG8754153.1"/>
    <property type="molecule type" value="Genomic_DNA"/>
</dbReference>
<evidence type="ECO:0000313" key="1">
    <source>
        <dbReference type="EMBL" id="CAG8754153.1"/>
    </source>
</evidence>
<protein>
    <submittedName>
        <fullName evidence="1">11385_t:CDS:1</fullName>
    </submittedName>
</protein>